<protein>
    <submittedName>
        <fullName evidence="6">Carboxypeptidase regulatory-like domain-containing protein</fullName>
    </submittedName>
</protein>
<dbReference type="InterPro" id="IPR036465">
    <property type="entry name" value="vWFA_dom_sf"/>
</dbReference>
<dbReference type="CDD" id="cd00198">
    <property type="entry name" value="vWFA"/>
    <property type="match status" value="1"/>
</dbReference>
<evidence type="ECO:0000256" key="2">
    <source>
        <dbReference type="ARBA" id="ARBA00022525"/>
    </source>
</evidence>
<feature type="chain" id="PRO_5045448559" evidence="4">
    <location>
        <begin position="26"/>
        <end position="605"/>
    </location>
</feature>
<evidence type="ECO:0000256" key="3">
    <source>
        <dbReference type="ARBA" id="ARBA00022729"/>
    </source>
</evidence>
<keyword evidence="3 4" id="KW-0732">Signal</keyword>
<evidence type="ECO:0000259" key="5">
    <source>
        <dbReference type="PROSITE" id="PS50234"/>
    </source>
</evidence>
<dbReference type="Gene3D" id="2.60.40.1170">
    <property type="entry name" value="Mu homology domain, subdomain B"/>
    <property type="match status" value="1"/>
</dbReference>
<dbReference type="Gene3D" id="3.40.50.410">
    <property type="entry name" value="von Willebrand factor, type A domain"/>
    <property type="match status" value="1"/>
</dbReference>
<proteinExistence type="predicted"/>
<dbReference type="InterPro" id="IPR056861">
    <property type="entry name" value="HMCN1-like_VWA"/>
</dbReference>
<dbReference type="Pfam" id="PF25106">
    <property type="entry name" value="VWA_4"/>
    <property type="match status" value="1"/>
</dbReference>
<dbReference type="Gene3D" id="2.60.40.1120">
    <property type="entry name" value="Carboxypeptidase-like, regulatory domain"/>
    <property type="match status" value="1"/>
</dbReference>
<name>A0ABT7VQN0_9GAMM</name>
<dbReference type="PROSITE" id="PS50234">
    <property type="entry name" value="VWFA"/>
    <property type="match status" value="1"/>
</dbReference>
<dbReference type="InterPro" id="IPR047589">
    <property type="entry name" value="DUF11_rpt"/>
</dbReference>
<feature type="signal peptide" evidence="4">
    <location>
        <begin position="1"/>
        <end position="25"/>
    </location>
</feature>
<evidence type="ECO:0000313" key="7">
    <source>
        <dbReference type="Proteomes" id="UP001171945"/>
    </source>
</evidence>
<dbReference type="InterPro" id="IPR008969">
    <property type="entry name" value="CarboxyPept-like_regulatory"/>
</dbReference>
<sequence length="605" mass="64740">MMFKKTKLAQIFCAILLVTPLTTNAVCIGYNYEQGIPVADVTLPTISINSGDVQLDGGEITTLFADTVVDMSNGGNASIYWCTKQGRLVADTSAPDFSQIQFIAPAGLSEDSWIHVFAQVSDGLGYVNGESLYIKVLASHGYRVSGKILDELGHPVIGATVQVGDETTITDATGFWEIGGFTEGNYTVTASKDGYVFESKNFAVGNNQNASVSFKAESVLDVKVTPEPRTAKQGENVTYTITVTNNGSETATGVVLTDTLPEGAGLVSIEAVEGNCDADNVTCTLPDLTPGATATASIVISNTEAERLLNTATVTANEYPADVRKTGTTVIPYLSMSLSDTPDPITMGGTLHYTVDVELSHYAPTNATGVELVMQLPNDVELETVTTDYGSCDTSNLPTVTCTINDLSVENVSDISHITVNLEVVLEDMGLLLLTLEAKVTANEYPAYSVRERTKVFVGDVKVDMVFVMDTTNSMAEEINGVIRALKDFIATIDPSQELFIVLVEFKDEVKYRAATRNLNVLLEAVENLEAEGGGTCPEASVEALTLAIEHLKDGGVILFTTDASPYADADLEKLGKLVSDKEMNLITILTGDCSNRESWNTFSK</sequence>
<dbReference type="SUPFAM" id="SSF53300">
    <property type="entry name" value="vWA-like"/>
    <property type="match status" value="1"/>
</dbReference>
<evidence type="ECO:0000256" key="4">
    <source>
        <dbReference type="SAM" id="SignalP"/>
    </source>
</evidence>
<evidence type="ECO:0000256" key="1">
    <source>
        <dbReference type="ARBA" id="ARBA00004613"/>
    </source>
</evidence>
<feature type="domain" description="VWFA" evidence="5">
    <location>
        <begin position="464"/>
        <end position="605"/>
    </location>
</feature>
<keyword evidence="7" id="KW-1185">Reference proteome</keyword>
<gene>
    <name evidence="6" type="ORF">QUF54_01280</name>
</gene>
<evidence type="ECO:0000313" key="6">
    <source>
        <dbReference type="EMBL" id="MDM8561968.1"/>
    </source>
</evidence>
<dbReference type="EMBL" id="JAUCGM010000030">
    <property type="protein sequence ID" value="MDM8561968.1"/>
    <property type="molecule type" value="Genomic_DNA"/>
</dbReference>
<dbReference type="Pfam" id="PF13620">
    <property type="entry name" value="CarboxypepD_reg"/>
    <property type="match status" value="1"/>
</dbReference>
<keyword evidence="2" id="KW-0964">Secreted</keyword>
<dbReference type="PANTHER" id="PTHR34819">
    <property type="entry name" value="LARGE CYSTEINE-RICH PERIPLASMIC PROTEIN OMCB"/>
    <property type="match status" value="1"/>
</dbReference>
<dbReference type="InterPro" id="IPR002035">
    <property type="entry name" value="VWF_A"/>
</dbReference>
<dbReference type="InterPro" id="IPR051172">
    <property type="entry name" value="Chlamydia_OmcB"/>
</dbReference>
<dbReference type="NCBIfam" id="TIGR01451">
    <property type="entry name" value="B_ant_repeat"/>
    <property type="match status" value="1"/>
</dbReference>
<organism evidence="6 7">
    <name type="scientific">Candidatus Marithioploca araucensis</name>
    <dbReference type="NCBI Taxonomy" id="70273"/>
    <lineage>
        <taxon>Bacteria</taxon>
        <taxon>Pseudomonadati</taxon>
        <taxon>Pseudomonadota</taxon>
        <taxon>Gammaproteobacteria</taxon>
        <taxon>Thiotrichales</taxon>
        <taxon>Thiotrichaceae</taxon>
        <taxon>Candidatus Marithioploca</taxon>
    </lineage>
</organism>
<dbReference type="SUPFAM" id="SSF49464">
    <property type="entry name" value="Carboxypeptidase regulatory domain-like"/>
    <property type="match status" value="1"/>
</dbReference>
<dbReference type="InterPro" id="IPR001434">
    <property type="entry name" value="OmcB-like_DUF11"/>
</dbReference>
<comment type="subcellular location">
    <subcellularLocation>
        <location evidence="1">Secreted</location>
    </subcellularLocation>
</comment>
<comment type="caution">
    <text evidence="6">The sequence shown here is derived from an EMBL/GenBank/DDBJ whole genome shotgun (WGS) entry which is preliminary data.</text>
</comment>
<accession>A0ABT7VQN0</accession>
<dbReference type="Proteomes" id="UP001171945">
    <property type="component" value="Unassembled WGS sequence"/>
</dbReference>
<reference evidence="6" key="1">
    <citation type="submission" date="2023-06" db="EMBL/GenBank/DDBJ databases">
        <title>Uncultivated large filamentous bacteria from sulfidic sediments reveal new species and different genomic features in energy metabolism and defense.</title>
        <authorList>
            <person name="Fonseca A."/>
        </authorList>
    </citation>
    <scope>NUCLEOTIDE SEQUENCE</scope>
    <source>
        <strain evidence="6">HSG4</strain>
    </source>
</reference>
<dbReference type="Pfam" id="PF01345">
    <property type="entry name" value="DUF11"/>
    <property type="match status" value="1"/>
</dbReference>